<dbReference type="SMART" id="SM01086">
    <property type="entry name" value="ClpB_D2-small"/>
    <property type="match status" value="1"/>
</dbReference>
<dbReference type="SMART" id="SM00994">
    <property type="entry name" value="zf-C4_ClpX"/>
    <property type="match status" value="1"/>
</dbReference>
<keyword evidence="4 6" id="KW-0067">ATP-binding</keyword>
<keyword evidence="9" id="KW-0378">Hydrolase</keyword>
<dbReference type="FunFam" id="1.10.8.60:FF:000002">
    <property type="entry name" value="ATP-dependent Clp protease ATP-binding subunit ClpX"/>
    <property type="match status" value="1"/>
</dbReference>
<proteinExistence type="inferred from homology"/>
<dbReference type="InterPro" id="IPR010603">
    <property type="entry name" value="Znf_CppX_C4"/>
</dbReference>
<gene>
    <name evidence="6 9" type="primary">clpX</name>
    <name evidence="9" type="ORF">JIN78_09115</name>
</gene>
<organism evidence="9 10">
    <name type="scientific">Roseibacillus ishigakijimensis</name>
    <dbReference type="NCBI Taxonomy" id="454146"/>
    <lineage>
        <taxon>Bacteria</taxon>
        <taxon>Pseudomonadati</taxon>
        <taxon>Verrucomicrobiota</taxon>
        <taxon>Verrucomicrobiia</taxon>
        <taxon>Verrucomicrobiales</taxon>
        <taxon>Verrucomicrobiaceae</taxon>
        <taxon>Roseibacillus</taxon>
    </lineage>
</organism>
<dbReference type="InterPro" id="IPR019489">
    <property type="entry name" value="Clp_ATPase_C"/>
</dbReference>
<evidence type="ECO:0000256" key="3">
    <source>
        <dbReference type="ARBA" id="ARBA00022833"/>
    </source>
</evidence>
<dbReference type="RefSeq" id="WP_200391655.1">
    <property type="nucleotide sequence ID" value="NZ_JAENIO010000020.1"/>
</dbReference>
<dbReference type="SUPFAM" id="SSF57716">
    <property type="entry name" value="Glucocorticoid receptor-like (DNA-binding domain)"/>
    <property type="match status" value="1"/>
</dbReference>
<protein>
    <recommendedName>
        <fullName evidence="6">ATP-dependent Clp protease ATP-binding subunit ClpX</fullName>
    </recommendedName>
</protein>
<dbReference type="CDD" id="cd19497">
    <property type="entry name" value="RecA-like_ClpX"/>
    <property type="match status" value="1"/>
</dbReference>
<sequence>MARASNLTMCSFCGKSHSEVKKLIAGPGVYICNECIDVCSTILEKELVGESRERLAAAPELDHAIPSPAHLMAKLDEFVIGQQHAKKVLSVAVHNHYMRLFHQNQEVPEELAEVEIEKSNVLLLGPTGSGKTLLARTLARLLDVPFCIVDSTNLTEAGYVGEDVENIILRLLQAADFDVEKAEQGIIYIDEIDKIGRKTENVSITRDVSGEGVQQALLKILEGSVCNVPPQGGRKHPQQEYIQVNTEKILFVCGGAFVGMEDIVKRRLGNNFLGFRAQSDDASEEEKEETILEKVQPEDLLHFGLIPEFIGRLPVHSALNKLKRDDLIRILTEPKNALVKQYTKQLALHDVKLKITPDALEAFAEEAVTRGTGARALRSIFERIMLDVMFEVPSRDDLESVTITAEVVRGEKEPVMRKKRRAA</sequence>
<comment type="caution">
    <text evidence="9">The sequence shown here is derived from an EMBL/GenBank/DDBJ whole genome shotgun (WGS) entry which is preliminary data.</text>
</comment>
<dbReference type="InterPro" id="IPR004487">
    <property type="entry name" value="Clp_protease_ATP-bd_su_ClpX"/>
</dbReference>
<dbReference type="HAMAP" id="MF_00175">
    <property type="entry name" value="ClpX"/>
    <property type="match status" value="1"/>
</dbReference>
<dbReference type="SMART" id="SM00382">
    <property type="entry name" value="AAA"/>
    <property type="match status" value="1"/>
</dbReference>
<keyword evidence="1 6" id="KW-0479">Metal-binding</keyword>
<dbReference type="Pfam" id="PF10431">
    <property type="entry name" value="ClpB_D2-small"/>
    <property type="match status" value="1"/>
</dbReference>
<feature type="domain" description="ClpX-type ZB" evidence="8">
    <location>
        <begin position="1"/>
        <end position="51"/>
    </location>
</feature>
<dbReference type="SUPFAM" id="SSF52540">
    <property type="entry name" value="P-loop containing nucleoside triphosphate hydrolases"/>
    <property type="match status" value="1"/>
</dbReference>
<dbReference type="GO" id="GO:0008233">
    <property type="term" value="F:peptidase activity"/>
    <property type="evidence" value="ECO:0007669"/>
    <property type="project" value="UniProtKB-KW"/>
</dbReference>
<evidence type="ECO:0000256" key="4">
    <source>
        <dbReference type="ARBA" id="ARBA00022840"/>
    </source>
</evidence>
<feature type="binding site" evidence="6 7">
    <location>
        <position position="13"/>
    </location>
    <ligand>
        <name>Zn(2+)</name>
        <dbReference type="ChEBI" id="CHEBI:29105"/>
    </ligand>
</feature>
<evidence type="ECO:0000313" key="10">
    <source>
        <dbReference type="Proteomes" id="UP000604083"/>
    </source>
</evidence>
<accession>A0A934RSG9</accession>
<dbReference type="Gene3D" id="3.40.50.300">
    <property type="entry name" value="P-loop containing nucleotide triphosphate hydrolases"/>
    <property type="match status" value="1"/>
</dbReference>
<dbReference type="InterPro" id="IPR003959">
    <property type="entry name" value="ATPase_AAA_core"/>
</dbReference>
<evidence type="ECO:0000313" key="9">
    <source>
        <dbReference type="EMBL" id="MBK1834219.1"/>
    </source>
</evidence>
<keyword evidence="5 6" id="KW-0143">Chaperone</keyword>
<dbReference type="Proteomes" id="UP000604083">
    <property type="component" value="Unassembled WGS sequence"/>
</dbReference>
<comment type="function">
    <text evidence="6">ATP-dependent specificity component of the Clp protease. It directs the protease to specific substrates. Can perform chaperone functions in the absence of ClpP.</text>
</comment>
<feature type="binding site" evidence="6">
    <location>
        <begin position="126"/>
        <end position="133"/>
    </location>
    <ligand>
        <name>ATP</name>
        <dbReference type="ChEBI" id="CHEBI:30616"/>
    </ligand>
</feature>
<dbReference type="GO" id="GO:0051082">
    <property type="term" value="F:unfolded protein binding"/>
    <property type="evidence" value="ECO:0007669"/>
    <property type="project" value="UniProtKB-UniRule"/>
</dbReference>
<dbReference type="Pfam" id="PF06689">
    <property type="entry name" value="zf-C4_ClpX"/>
    <property type="match status" value="1"/>
</dbReference>
<dbReference type="InterPro" id="IPR003593">
    <property type="entry name" value="AAA+_ATPase"/>
</dbReference>
<keyword evidence="2 6" id="KW-0547">Nucleotide-binding</keyword>
<evidence type="ECO:0000256" key="7">
    <source>
        <dbReference type="PROSITE-ProRule" id="PRU01250"/>
    </source>
</evidence>
<dbReference type="Gene3D" id="6.20.220.10">
    <property type="entry name" value="ClpX chaperone, C4-type zinc finger domain"/>
    <property type="match status" value="1"/>
</dbReference>
<dbReference type="InterPro" id="IPR027417">
    <property type="entry name" value="P-loop_NTPase"/>
</dbReference>
<dbReference type="NCBIfam" id="NF003745">
    <property type="entry name" value="PRK05342.1"/>
    <property type="match status" value="1"/>
</dbReference>
<dbReference type="GO" id="GO:0140662">
    <property type="term" value="F:ATP-dependent protein folding chaperone"/>
    <property type="evidence" value="ECO:0007669"/>
    <property type="project" value="InterPro"/>
</dbReference>
<dbReference type="GO" id="GO:0051301">
    <property type="term" value="P:cell division"/>
    <property type="evidence" value="ECO:0007669"/>
    <property type="project" value="TreeGrafter"/>
</dbReference>
<name>A0A934RSG9_9BACT</name>
<feature type="binding site" evidence="6 7">
    <location>
        <position position="32"/>
    </location>
    <ligand>
        <name>Zn(2+)</name>
        <dbReference type="ChEBI" id="CHEBI:29105"/>
    </ligand>
</feature>
<evidence type="ECO:0000256" key="6">
    <source>
        <dbReference type="HAMAP-Rule" id="MF_00175"/>
    </source>
</evidence>
<dbReference type="GO" id="GO:0008270">
    <property type="term" value="F:zinc ion binding"/>
    <property type="evidence" value="ECO:0007669"/>
    <property type="project" value="UniProtKB-UniRule"/>
</dbReference>
<dbReference type="GO" id="GO:0046983">
    <property type="term" value="F:protein dimerization activity"/>
    <property type="evidence" value="ECO:0007669"/>
    <property type="project" value="UniProtKB-UniRule"/>
</dbReference>
<evidence type="ECO:0000256" key="2">
    <source>
        <dbReference type="ARBA" id="ARBA00022741"/>
    </source>
</evidence>
<dbReference type="EMBL" id="JAENIO010000020">
    <property type="protein sequence ID" value="MBK1834219.1"/>
    <property type="molecule type" value="Genomic_DNA"/>
</dbReference>
<dbReference type="InterPro" id="IPR046425">
    <property type="entry name" value="ClpX_bact"/>
</dbReference>
<keyword evidence="10" id="KW-1185">Reference proteome</keyword>
<evidence type="ECO:0000256" key="1">
    <source>
        <dbReference type="ARBA" id="ARBA00022723"/>
    </source>
</evidence>
<keyword evidence="9" id="KW-0645">Protease</keyword>
<dbReference type="GO" id="GO:0005524">
    <property type="term" value="F:ATP binding"/>
    <property type="evidence" value="ECO:0007669"/>
    <property type="project" value="UniProtKB-UniRule"/>
</dbReference>
<dbReference type="PANTHER" id="PTHR48102">
    <property type="entry name" value="ATP-DEPENDENT CLP PROTEASE ATP-BINDING SUBUNIT CLPX-LIKE, MITOCHONDRIAL-RELATED"/>
    <property type="match status" value="1"/>
</dbReference>
<feature type="binding site" evidence="6 7">
    <location>
        <position position="35"/>
    </location>
    <ligand>
        <name>Zn(2+)</name>
        <dbReference type="ChEBI" id="CHEBI:29105"/>
    </ligand>
</feature>
<dbReference type="PANTHER" id="PTHR48102:SF7">
    <property type="entry name" value="ATP-DEPENDENT CLP PROTEASE ATP-BINDING SUBUNIT CLPX-LIKE, MITOCHONDRIAL"/>
    <property type="match status" value="1"/>
</dbReference>
<dbReference type="InterPro" id="IPR050052">
    <property type="entry name" value="ATP-dep_Clp_protease_ClpX"/>
</dbReference>
<feature type="binding site" evidence="6 7">
    <location>
        <position position="10"/>
    </location>
    <ligand>
        <name>Zn(2+)</name>
        <dbReference type="ChEBI" id="CHEBI:29105"/>
    </ligand>
</feature>
<dbReference type="Gene3D" id="1.10.8.60">
    <property type="match status" value="1"/>
</dbReference>
<evidence type="ECO:0000256" key="5">
    <source>
        <dbReference type="ARBA" id="ARBA00023186"/>
    </source>
</evidence>
<comment type="subunit">
    <text evidence="6">Component of the ClpX-ClpP complex. Forms a hexameric ring that, in the presence of ATP, binds to fourteen ClpP subunits assembled into a disk-like structure with a central cavity, resembling the structure of eukaryotic proteasomes.</text>
</comment>
<dbReference type="Pfam" id="PF07724">
    <property type="entry name" value="AAA_2"/>
    <property type="match status" value="1"/>
</dbReference>
<dbReference type="FunFam" id="3.40.50.300:FF:000005">
    <property type="entry name" value="ATP-dependent Clp protease ATP-binding subunit ClpX"/>
    <property type="match status" value="1"/>
</dbReference>
<dbReference type="GO" id="GO:0009376">
    <property type="term" value="C:HslUV protease complex"/>
    <property type="evidence" value="ECO:0007669"/>
    <property type="project" value="TreeGrafter"/>
</dbReference>
<dbReference type="InterPro" id="IPR038366">
    <property type="entry name" value="Znf_CppX_C4_sf"/>
</dbReference>
<dbReference type="AlphaFoldDB" id="A0A934RSG9"/>
<keyword evidence="3 6" id="KW-0862">Zinc</keyword>
<dbReference type="GO" id="GO:0016887">
    <property type="term" value="F:ATP hydrolysis activity"/>
    <property type="evidence" value="ECO:0007669"/>
    <property type="project" value="InterPro"/>
</dbReference>
<evidence type="ECO:0000259" key="8">
    <source>
        <dbReference type="PROSITE" id="PS51902"/>
    </source>
</evidence>
<dbReference type="NCBIfam" id="TIGR00382">
    <property type="entry name" value="clpX"/>
    <property type="match status" value="1"/>
</dbReference>
<dbReference type="InterPro" id="IPR059188">
    <property type="entry name" value="Znf_CLPX-like"/>
</dbReference>
<dbReference type="PROSITE" id="PS51902">
    <property type="entry name" value="CLPX_ZB"/>
    <property type="match status" value="1"/>
</dbReference>
<reference evidence="9" key="1">
    <citation type="submission" date="2021-01" db="EMBL/GenBank/DDBJ databases">
        <title>Modified the classification status of verrucomicrobia.</title>
        <authorList>
            <person name="Feng X."/>
        </authorList>
    </citation>
    <scope>NUCLEOTIDE SEQUENCE</scope>
    <source>
        <strain evidence="9">KCTC 12986</strain>
    </source>
</reference>
<dbReference type="GO" id="GO:0051603">
    <property type="term" value="P:proteolysis involved in protein catabolic process"/>
    <property type="evidence" value="ECO:0007669"/>
    <property type="project" value="TreeGrafter"/>
</dbReference>
<comment type="similarity">
    <text evidence="6 7">Belongs to the ClpX chaperone family.</text>
</comment>